<dbReference type="Proteomes" id="UP000286510">
    <property type="component" value="Unassembled WGS sequence"/>
</dbReference>
<evidence type="ECO:0000313" key="6">
    <source>
        <dbReference type="Proteomes" id="UP000265427"/>
    </source>
</evidence>
<evidence type="ECO:0000256" key="1">
    <source>
        <dbReference type="SAM" id="Phobius"/>
    </source>
</evidence>
<dbReference type="Proteomes" id="UP000283543">
    <property type="component" value="Unassembled WGS sequence"/>
</dbReference>
<keyword evidence="1" id="KW-0472">Membrane</keyword>
<evidence type="ECO:0000313" key="8">
    <source>
        <dbReference type="Proteomes" id="UP000286510"/>
    </source>
</evidence>
<feature type="chain" id="PRO_5036074289" description="RxLR effector protein" evidence="2">
    <location>
        <begin position="20"/>
        <end position="240"/>
    </location>
</feature>
<feature type="transmembrane region" description="Helical" evidence="1">
    <location>
        <begin position="161"/>
        <end position="180"/>
    </location>
</feature>
<dbReference type="AlphaFoldDB" id="A0A397AQH0"/>
<evidence type="ECO:0008006" key="9">
    <source>
        <dbReference type="Google" id="ProtNLM"/>
    </source>
</evidence>
<evidence type="ECO:0000313" key="7">
    <source>
        <dbReference type="Proteomes" id="UP000283543"/>
    </source>
</evidence>
<accession>A0A397AQH0</accession>
<proteinExistence type="predicted"/>
<name>A0A397AQH0_APHAT</name>
<evidence type="ECO:0000313" key="4">
    <source>
        <dbReference type="EMBL" id="RHY47071.1"/>
    </source>
</evidence>
<comment type="caution">
    <text evidence="3">The sequence shown here is derived from an EMBL/GenBank/DDBJ whole genome shotgun (WGS) entry which is preliminary data.</text>
</comment>
<dbReference type="EMBL" id="QUTB01007174">
    <property type="protein sequence ID" value="RHY47071.1"/>
    <property type="molecule type" value="Genomic_DNA"/>
</dbReference>
<evidence type="ECO:0000256" key="2">
    <source>
        <dbReference type="SAM" id="SignalP"/>
    </source>
</evidence>
<gene>
    <name evidence="5" type="ORF">DYB26_000062</name>
    <name evidence="4" type="ORF">DYB34_001052</name>
    <name evidence="3" type="ORF">DYB36_001932</name>
</gene>
<dbReference type="Proteomes" id="UP000265427">
    <property type="component" value="Unassembled WGS sequence"/>
</dbReference>
<keyword evidence="1" id="KW-0812">Transmembrane</keyword>
<evidence type="ECO:0000313" key="3">
    <source>
        <dbReference type="EMBL" id="RHY09982.1"/>
    </source>
</evidence>
<dbReference type="EMBL" id="QUSZ01005375">
    <property type="protein sequence ID" value="RHY09982.1"/>
    <property type="molecule type" value="Genomic_DNA"/>
</dbReference>
<evidence type="ECO:0000313" key="5">
    <source>
        <dbReference type="EMBL" id="RHZ21627.1"/>
    </source>
</evidence>
<organism evidence="3 6">
    <name type="scientific">Aphanomyces astaci</name>
    <name type="common">Crayfish plague agent</name>
    <dbReference type="NCBI Taxonomy" id="112090"/>
    <lineage>
        <taxon>Eukaryota</taxon>
        <taxon>Sar</taxon>
        <taxon>Stramenopiles</taxon>
        <taxon>Oomycota</taxon>
        <taxon>Saprolegniomycetes</taxon>
        <taxon>Saprolegniales</taxon>
        <taxon>Verrucalvaceae</taxon>
        <taxon>Aphanomyces</taxon>
    </lineage>
</organism>
<keyword evidence="1" id="KW-1133">Transmembrane helix</keyword>
<reference evidence="6 7" key="1">
    <citation type="submission" date="2018-08" db="EMBL/GenBank/DDBJ databases">
        <title>Aphanomyces genome sequencing and annotation.</title>
        <authorList>
            <person name="Minardi D."/>
            <person name="Oidtmann B."/>
            <person name="Van Der Giezen M."/>
            <person name="Studholme D.J."/>
        </authorList>
    </citation>
    <scope>NUCLEOTIDE SEQUENCE [LARGE SCALE GENOMIC DNA]</scope>
    <source>
        <strain evidence="5 8">FDL457</strain>
        <strain evidence="3 6">Kv</strain>
        <strain evidence="4 7">Si</strain>
    </source>
</reference>
<feature type="signal peptide" evidence="2">
    <location>
        <begin position="1"/>
        <end position="19"/>
    </location>
</feature>
<dbReference type="EMBL" id="QUTF01012771">
    <property type="protein sequence ID" value="RHZ21627.1"/>
    <property type="molecule type" value="Genomic_DNA"/>
</dbReference>
<protein>
    <recommendedName>
        <fullName evidence="9">RxLR effector protein</fullName>
    </recommendedName>
</protein>
<dbReference type="PROSITE" id="PS51257">
    <property type="entry name" value="PROKAR_LIPOPROTEIN"/>
    <property type="match status" value="1"/>
</dbReference>
<keyword evidence="2" id="KW-0732">Signal</keyword>
<sequence>MKGLNIVIALSTVACIAMAESVAKDVRVDGGAAGLGTNPDLAVPGNTDKEGYVLSPEQVEQIQALLASDLPLEDVEPPAPFEGTAVANNAFPGDLRGMQNVNLVVRDQIDALLKSTGASLPSDIDAKLNPERIQTFLTWYSMSWLAFNLAMRYVFGDGLGGAAVVGGICVSIFFVIPYMWQKRRERAMTTWLTDFYLQHAPDNVIRVPKAVEAYASLGRHGFTRLKADCHEKYATNKKTQ</sequence>